<dbReference type="AlphaFoldDB" id="A0AAW2DPK0"/>
<dbReference type="InterPro" id="IPR000477">
    <property type="entry name" value="RT_dom"/>
</dbReference>
<reference evidence="2 3" key="1">
    <citation type="submission" date="2024-01" db="EMBL/GenBank/DDBJ databases">
        <title>A telomere-to-telomere, gap-free genome of sweet tea (Lithocarpus litseifolius).</title>
        <authorList>
            <person name="Zhou J."/>
        </authorList>
    </citation>
    <scope>NUCLEOTIDE SEQUENCE [LARGE SCALE GENOMIC DNA]</scope>
    <source>
        <strain evidence="2">Zhou-2022a</strain>
        <tissue evidence="2">Leaf</tissue>
    </source>
</reference>
<evidence type="ECO:0000259" key="1">
    <source>
        <dbReference type="Pfam" id="PF00078"/>
    </source>
</evidence>
<dbReference type="Proteomes" id="UP001459277">
    <property type="component" value="Unassembled WGS sequence"/>
</dbReference>
<dbReference type="EMBL" id="JAZDWU010000002">
    <property type="protein sequence ID" value="KAL0011518.1"/>
    <property type="molecule type" value="Genomic_DNA"/>
</dbReference>
<dbReference type="Pfam" id="PF00078">
    <property type="entry name" value="RVT_1"/>
    <property type="match status" value="1"/>
</dbReference>
<evidence type="ECO:0000313" key="2">
    <source>
        <dbReference type="EMBL" id="KAL0011518.1"/>
    </source>
</evidence>
<feature type="domain" description="Reverse transcriptase" evidence="1">
    <location>
        <begin position="271"/>
        <end position="404"/>
    </location>
</feature>
<proteinExistence type="predicted"/>
<dbReference type="PANTHER" id="PTHR33116">
    <property type="entry name" value="REVERSE TRANSCRIPTASE ZINC-BINDING DOMAIN-CONTAINING PROTEIN-RELATED-RELATED"/>
    <property type="match status" value="1"/>
</dbReference>
<comment type="caution">
    <text evidence="2">The sequence shown here is derived from an EMBL/GenBank/DDBJ whole genome shotgun (WGS) entry which is preliminary data.</text>
</comment>
<evidence type="ECO:0000313" key="3">
    <source>
        <dbReference type="Proteomes" id="UP001459277"/>
    </source>
</evidence>
<keyword evidence="3" id="KW-1185">Reference proteome</keyword>
<gene>
    <name evidence="2" type="ORF">SO802_006626</name>
</gene>
<dbReference type="PANTHER" id="PTHR33116:SF86">
    <property type="entry name" value="REVERSE TRANSCRIPTASE DOMAIN-CONTAINING PROTEIN"/>
    <property type="match status" value="1"/>
</dbReference>
<name>A0AAW2DPK0_9ROSI</name>
<organism evidence="2 3">
    <name type="scientific">Lithocarpus litseifolius</name>
    <dbReference type="NCBI Taxonomy" id="425828"/>
    <lineage>
        <taxon>Eukaryota</taxon>
        <taxon>Viridiplantae</taxon>
        <taxon>Streptophyta</taxon>
        <taxon>Embryophyta</taxon>
        <taxon>Tracheophyta</taxon>
        <taxon>Spermatophyta</taxon>
        <taxon>Magnoliopsida</taxon>
        <taxon>eudicotyledons</taxon>
        <taxon>Gunneridae</taxon>
        <taxon>Pentapetalae</taxon>
        <taxon>rosids</taxon>
        <taxon>fabids</taxon>
        <taxon>Fagales</taxon>
        <taxon>Fagaceae</taxon>
        <taxon>Lithocarpus</taxon>
    </lineage>
</organism>
<protein>
    <recommendedName>
        <fullName evidence="1">Reverse transcriptase domain-containing protein</fullName>
    </recommendedName>
</protein>
<accession>A0AAW2DPK0</accession>
<sequence>MREGADRIYMRLDRVLATDDWRSHFQITRVHHLIDFTSNHCVLLISDKVVVQPPQRHHFHFKAMWTHKEECKEVIQDAWNACLDISTPEGLALSLRTCAANLSSWSHSVFGHIPRQIQAKRTALQSLVLRDSDGSLGAEINSLRKDINDLLDSEDIYWSPRSRVQWLREGDCNTKFFHFRASKRKKKNTILGLRDDNGTWYDTNDTIVDVAIKYFRISQPASFDDVTAAILTRVTDKMNRKLIKEFSKDEILTALKQMHPTKAPGPDGMLKVVLPQIITENQNAFLTERLITDNILVAFEIMHYLSNKREGKESFMAVKLDMSKAFDCVEWGFIEVVMEKLEFHERWINLIMYCITMVTYSVLINGKAYRCISPTRGLRQGDPLSLYLFILYAEGLSSLINRAARNKELNGISISQGCSQETKEVVLDILGPMQDSRHSKYFGLPSIIGKSKNEVFVEIKEKVGRKLSGWKEKMLSMGDKEILIKSIHSSLKVIRKGTRWCVGNGKTIHIWEDKWLHTPTTYKVISQPYCIDDFPMVFALIDHDTKRWKADLVKKTFLLFEVDNILNIPLSYSLLNDKLIWLGNKRGEISVRSAYYVALPLVELNNEGDCLAGDLRTLLWKKVGRSAILDGLAMDVIEVVHESFSTPLGQIWDSAMRLAKDFKGALSPHSNQQDSLAMVLSVIAMESGGPLGHIISGIRSFLLHLYSWSLHHLKRDHNRAAHELAQLAKSVGRATFIKSVAQAIPIYAMSAILLPKGFCDQLDASMHRFWWNPNAKSGLYWTPMSWSSLCWPQKEGGLGFRNFWDFNQALFSKFGWWIVSGKDYLCVQVLKEKYKVRNNWLSLSFSGKASSFWKSLMSIRHLVAKAACFQVGNGASIRIWSDPWIPNLLGFIPSPKEGSNSDLALVVLQLLTPEQRKWDTAK</sequence>